<organism evidence="2 3">
    <name type="scientific">Kiloniella antarctica</name>
    <dbReference type="NCBI Taxonomy" id="1550907"/>
    <lineage>
        <taxon>Bacteria</taxon>
        <taxon>Pseudomonadati</taxon>
        <taxon>Pseudomonadota</taxon>
        <taxon>Alphaproteobacteria</taxon>
        <taxon>Rhodospirillales</taxon>
        <taxon>Kiloniellaceae</taxon>
        <taxon>Kiloniella</taxon>
    </lineage>
</organism>
<feature type="transmembrane region" description="Helical" evidence="1">
    <location>
        <begin position="187"/>
        <end position="209"/>
    </location>
</feature>
<evidence type="ECO:0000313" key="3">
    <source>
        <dbReference type="Proteomes" id="UP001597294"/>
    </source>
</evidence>
<evidence type="ECO:0000313" key="2">
    <source>
        <dbReference type="EMBL" id="MFD2204684.1"/>
    </source>
</evidence>
<feature type="transmembrane region" description="Helical" evidence="1">
    <location>
        <begin position="33"/>
        <end position="55"/>
    </location>
</feature>
<reference evidence="3" key="1">
    <citation type="journal article" date="2019" name="Int. J. Syst. Evol. Microbiol.">
        <title>The Global Catalogue of Microorganisms (GCM) 10K type strain sequencing project: providing services to taxonomists for standard genome sequencing and annotation.</title>
        <authorList>
            <consortium name="The Broad Institute Genomics Platform"/>
            <consortium name="The Broad Institute Genome Sequencing Center for Infectious Disease"/>
            <person name="Wu L."/>
            <person name="Ma J."/>
        </authorList>
    </citation>
    <scope>NUCLEOTIDE SEQUENCE [LARGE SCALE GENOMIC DNA]</scope>
    <source>
        <strain evidence="3">CGMCC 4.7192</strain>
    </source>
</reference>
<dbReference type="EMBL" id="JBHUII010000001">
    <property type="protein sequence ID" value="MFD2204684.1"/>
    <property type="molecule type" value="Genomic_DNA"/>
</dbReference>
<keyword evidence="1" id="KW-0472">Membrane</keyword>
<dbReference type="Proteomes" id="UP001597294">
    <property type="component" value="Unassembled WGS sequence"/>
</dbReference>
<sequence>MVSHRPPEHAVRNLPIREVTLAALRYTSNNFSALTRIAMFPLLLSTLLTVLSVQALTSPGLYLILYLLTYVPHTLFAVAWHRRTLLQTEEISTPSVPAWQSRHWLFLFRTFLLLIIFYGILIFGSIPVGFLSAILPLVAPFLILALLLGAGYVVARLSFVLPATAVEESYSLDNSWQQTKNQGVRLISAYLLMTLPFILLYLLISPLIFDGLMSGKPQLPEITEQLTIMDLLQPYINYLQINAVGYTFAQIILLALSYFPIAAIITLLSFAFQACTGWVPEDIEKEGDNHDDNITE</sequence>
<comment type="caution">
    <text evidence="2">The sequence shown here is derived from an EMBL/GenBank/DDBJ whole genome shotgun (WGS) entry which is preliminary data.</text>
</comment>
<keyword evidence="1" id="KW-1133">Transmembrane helix</keyword>
<feature type="transmembrane region" description="Helical" evidence="1">
    <location>
        <begin position="248"/>
        <end position="272"/>
    </location>
</feature>
<feature type="transmembrane region" description="Helical" evidence="1">
    <location>
        <begin position="141"/>
        <end position="166"/>
    </location>
</feature>
<evidence type="ECO:0000256" key="1">
    <source>
        <dbReference type="SAM" id="Phobius"/>
    </source>
</evidence>
<accession>A0ABW5BGL2</accession>
<name>A0ABW5BGL2_9PROT</name>
<gene>
    <name evidence="2" type="ORF">ACFSKO_03645</name>
</gene>
<keyword evidence="3" id="KW-1185">Reference proteome</keyword>
<feature type="transmembrane region" description="Helical" evidence="1">
    <location>
        <begin position="111"/>
        <end position="135"/>
    </location>
</feature>
<keyword evidence="1" id="KW-0812">Transmembrane</keyword>
<proteinExistence type="predicted"/>
<evidence type="ECO:0008006" key="4">
    <source>
        <dbReference type="Google" id="ProtNLM"/>
    </source>
</evidence>
<feature type="transmembrane region" description="Helical" evidence="1">
    <location>
        <begin position="61"/>
        <end position="80"/>
    </location>
</feature>
<protein>
    <recommendedName>
        <fullName evidence="4">Glycerophosphoryl diester phosphodiesterase membrane domain-containing protein</fullName>
    </recommendedName>
</protein>
<dbReference type="RefSeq" id="WP_380248510.1">
    <property type="nucleotide sequence ID" value="NZ_JBHUII010000001.1"/>
</dbReference>